<evidence type="ECO:0000313" key="2">
    <source>
        <dbReference type="EMBL" id="KAK0499701.1"/>
    </source>
</evidence>
<feature type="region of interest" description="Disordered" evidence="1">
    <location>
        <begin position="648"/>
        <end position="831"/>
    </location>
</feature>
<name>A0AA39QD65_9AGAR</name>
<dbReference type="Proteomes" id="UP001175228">
    <property type="component" value="Unassembled WGS sequence"/>
</dbReference>
<dbReference type="SUPFAM" id="SSF47113">
    <property type="entry name" value="Histone-fold"/>
    <property type="match status" value="1"/>
</dbReference>
<feature type="compositionally biased region" description="Low complexity" evidence="1">
    <location>
        <begin position="452"/>
        <end position="483"/>
    </location>
</feature>
<gene>
    <name evidence="2" type="ORF">EDD18DRAFT_1152231</name>
</gene>
<feature type="region of interest" description="Disordered" evidence="1">
    <location>
        <begin position="393"/>
        <end position="603"/>
    </location>
</feature>
<dbReference type="EMBL" id="JAUEPU010000009">
    <property type="protein sequence ID" value="KAK0499701.1"/>
    <property type="molecule type" value="Genomic_DNA"/>
</dbReference>
<feature type="compositionally biased region" description="Polar residues" evidence="1">
    <location>
        <begin position="321"/>
        <end position="332"/>
    </location>
</feature>
<protein>
    <submittedName>
        <fullName evidence="2">Uncharacterized protein</fullName>
    </submittedName>
</protein>
<comment type="caution">
    <text evidence="2">The sequence shown here is derived from an EMBL/GenBank/DDBJ whole genome shotgun (WGS) entry which is preliminary data.</text>
</comment>
<dbReference type="AlphaFoldDB" id="A0AA39QD65"/>
<keyword evidence="3" id="KW-1185">Reference proteome</keyword>
<evidence type="ECO:0000313" key="3">
    <source>
        <dbReference type="Proteomes" id="UP001175228"/>
    </source>
</evidence>
<dbReference type="InterPro" id="IPR009072">
    <property type="entry name" value="Histone-fold"/>
</dbReference>
<feature type="compositionally biased region" description="Pro residues" evidence="1">
    <location>
        <begin position="694"/>
        <end position="707"/>
    </location>
</feature>
<feature type="compositionally biased region" description="Pro residues" evidence="1">
    <location>
        <begin position="818"/>
        <end position="827"/>
    </location>
</feature>
<feature type="region of interest" description="Disordered" evidence="1">
    <location>
        <begin position="259"/>
        <end position="343"/>
    </location>
</feature>
<feature type="compositionally biased region" description="Basic residues" evidence="1">
    <location>
        <begin position="422"/>
        <end position="432"/>
    </location>
</feature>
<dbReference type="Gene3D" id="1.10.20.10">
    <property type="entry name" value="Histone, subunit A"/>
    <property type="match status" value="1"/>
</dbReference>
<sequence length="962" mass="104283">MQARSDFRKWIFSLRELLQESGYPAPLFYTIMAGAASTPDGHSPSYLSAHSADVILSDIRPIKLKVEALHSINVLLDEFLYKIINTAQSLVTDKLRAGLLSVLPTPLGKEALLEAEVELRAYKDRTKSAKANEDDKDTFNLAWAFELLQLKCQAYSTLNESDEDPASEGLLEERMNRSHHLHAPSPTLVAPAALYLTAILEAMCEHILSNVGRVASRDSSRTSATVEDVFVALCEDETIYGLFKTMKVYPQIEEISTISKSRRSKSISRSDKLSISRTSSPYDMSSKDSRISSEASSSMMAHTLTGSRASLDKNKSMKKLISNSSRLSSDTNNTHKRSESILSEETKQTLAAFNQGLSFDDGASLQEFDDLMRSGSTMKVSLTPDRLKSMEAYKQERDRGNRRPTPLFPSELDPSSSPTRANGRRPSLRHVHSITEDEEPLSSPASSRTLQSSTTPNPPVTSSRARSFSVASPSPSSSSSSSSRLRKYSKSSVPFAPSKPSTPPPVPMAQSRRGGLKGSDASPFPAKTRNVQRNRESLDLDDVMAGSDDENYDEAIKEPSRRSPPSVPTTPKRAPKVSSNTRDLMDFLDAGPPSTGPPSTVPRVSRAAKDMMDFLNEGPPEYMVGSTSTSFIEIEKPKSGRLQRMMSKLSMGGEKTRGAQGNDDFGRSIRRQPSTPVIHSKPSHPSLPALANRPIPPRPPPISPPASPHDHHDDSSVTRPKKPIVVNTPIPKVEPTTVDTPSVPAKTDTQEVAPSQAPVAGHSVKKGEDAVVASKANHSPVNGTEKAPSPSPHSSEKSSPIKPAENPPSRISHITRKAPPPIVPDAPPQTVVNDMQDMHRLMSRATTVDECRVILELFLAKSGVAGDKAIEMEVPYPSPSPSDNPESAASDIALEQALVEYFLGSEVTPEGPPLRKKKHSSRRIKVVPAVDVAPPPPSSGAVTSVVEDVTPKHAPAIIEVSS</sequence>
<feature type="compositionally biased region" description="Acidic residues" evidence="1">
    <location>
        <begin position="539"/>
        <end position="553"/>
    </location>
</feature>
<accession>A0AA39QD65</accession>
<evidence type="ECO:0000256" key="1">
    <source>
        <dbReference type="SAM" id="MobiDB-lite"/>
    </source>
</evidence>
<reference evidence="2" key="1">
    <citation type="submission" date="2023-06" db="EMBL/GenBank/DDBJ databases">
        <authorList>
            <consortium name="Lawrence Berkeley National Laboratory"/>
            <person name="Ahrendt S."/>
            <person name="Sahu N."/>
            <person name="Indic B."/>
            <person name="Wong-Bajracharya J."/>
            <person name="Merenyi Z."/>
            <person name="Ke H.-M."/>
            <person name="Monk M."/>
            <person name="Kocsube S."/>
            <person name="Drula E."/>
            <person name="Lipzen A."/>
            <person name="Balint B."/>
            <person name="Henrissat B."/>
            <person name="Andreopoulos B."/>
            <person name="Martin F.M."/>
            <person name="Harder C.B."/>
            <person name="Rigling D."/>
            <person name="Ford K.L."/>
            <person name="Foster G.D."/>
            <person name="Pangilinan J."/>
            <person name="Papanicolaou A."/>
            <person name="Barry K."/>
            <person name="LaButti K."/>
            <person name="Viragh M."/>
            <person name="Koriabine M."/>
            <person name="Yan M."/>
            <person name="Riley R."/>
            <person name="Champramary S."/>
            <person name="Plett K.L."/>
            <person name="Tsai I.J."/>
            <person name="Slot J."/>
            <person name="Sipos G."/>
            <person name="Plett J."/>
            <person name="Nagy L.G."/>
            <person name="Grigoriev I.V."/>
        </authorList>
    </citation>
    <scope>NUCLEOTIDE SEQUENCE</scope>
    <source>
        <strain evidence="2">HWK02</strain>
    </source>
</reference>
<organism evidence="2 3">
    <name type="scientific">Armillaria luteobubalina</name>
    <dbReference type="NCBI Taxonomy" id="153913"/>
    <lineage>
        <taxon>Eukaryota</taxon>
        <taxon>Fungi</taxon>
        <taxon>Dikarya</taxon>
        <taxon>Basidiomycota</taxon>
        <taxon>Agaricomycotina</taxon>
        <taxon>Agaricomycetes</taxon>
        <taxon>Agaricomycetidae</taxon>
        <taxon>Agaricales</taxon>
        <taxon>Marasmiineae</taxon>
        <taxon>Physalacriaceae</taxon>
        <taxon>Armillaria</taxon>
    </lineage>
</organism>
<feature type="compositionally biased region" description="Low complexity" evidence="1">
    <location>
        <begin position="490"/>
        <end position="499"/>
    </location>
</feature>
<proteinExistence type="predicted"/>
<dbReference type="GO" id="GO:0046982">
    <property type="term" value="F:protein heterodimerization activity"/>
    <property type="evidence" value="ECO:0007669"/>
    <property type="project" value="InterPro"/>
</dbReference>